<keyword evidence="3" id="KW-1185">Reference proteome</keyword>
<name>A0A9X2BVV6_9PROT</name>
<feature type="signal peptide" evidence="1">
    <location>
        <begin position="1"/>
        <end position="25"/>
    </location>
</feature>
<dbReference type="SUPFAM" id="SSF53300">
    <property type="entry name" value="vWA-like"/>
    <property type="match status" value="1"/>
</dbReference>
<feature type="chain" id="PRO_5040912783" evidence="1">
    <location>
        <begin position="26"/>
        <end position="257"/>
    </location>
</feature>
<accession>A0A9X2BVV6</accession>
<evidence type="ECO:0000256" key="1">
    <source>
        <dbReference type="SAM" id="SignalP"/>
    </source>
</evidence>
<comment type="caution">
    <text evidence="2">The sequence shown here is derived from an EMBL/GenBank/DDBJ whole genome shotgun (WGS) entry which is preliminary data.</text>
</comment>
<gene>
    <name evidence="2" type="ORF">M0638_01915</name>
</gene>
<keyword evidence="1" id="KW-0732">Signal</keyword>
<dbReference type="Proteomes" id="UP001139516">
    <property type="component" value="Unassembled WGS sequence"/>
</dbReference>
<evidence type="ECO:0000313" key="3">
    <source>
        <dbReference type="Proteomes" id="UP001139516"/>
    </source>
</evidence>
<dbReference type="AlphaFoldDB" id="A0A9X2BVV6"/>
<dbReference type="InterPro" id="IPR010607">
    <property type="entry name" value="DUF1194"/>
</dbReference>
<dbReference type="Pfam" id="PF06707">
    <property type="entry name" value="DUF1194"/>
    <property type="match status" value="1"/>
</dbReference>
<protein>
    <submittedName>
        <fullName evidence="2">DUF1194 domain-containing protein</fullName>
    </submittedName>
</protein>
<dbReference type="InterPro" id="IPR036465">
    <property type="entry name" value="vWFA_dom_sf"/>
</dbReference>
<proteinExistence type="predicted"/>
<reference evidence="2" key="1">
    <citation type="submission" date="2022-04" db="EMBL/GenBank/DDBJ databases">
        <title>Roseomonas acroporae sp. nov., isolated from coral Acropora digitifera.</title>
        <authorList>
            <person name="Sun H."/>
        </authorList>
    </citation>
    <scope>NUCLEOTIDE SEQUENCE</scope>
    <source>
        <strain evidence="2">NAR14</strain>
    </source>
</reference>
<sequence length="257" mass="27630">MRRRDVLRASLLAAPALLTGRALQAAGSQVEDRGENEPVDVELILAVDVSRSVDSAEQELQFNGYAAAFRDRRLVEGIVGGPIGAIACMMFTWSDWQLQEVMVPWARIDGPASAAAFSDRIAEAPRRSWLYTSISGAMDYASRSFGQGFEGTRRVVDISGDGVNNSGRPVADARADALSKNIVLNGLAVLDRTPGAPDQGLGQPALDEYYRDQVIGGPGSFLVVAEGFNSFEAAVRRKIIREIAWNPPAGPLVERVG</sequence>
<organism evidence="2 3">
    <name type="scientific">Roseomonas acroporae</name>
    <dbReference type="NCBI Taxonomy" id="2937791"/>
    <lineage>
        <taxon>Bacteria</taxon>
        <taxon>Pseudomonadati</taxon>
        <taxon>Pseudomonadota</taxon>
        <taxon>Alphaproteobacteria</taxon>
        <taxon>Acetobacterales</taxon>
        <taxon>Roseomonadaceae</taxon>
        <taxon>Roseomonas</taxon>
    </lineage>
</organism>
<dbReference type="EMBL" id="JALPRX010000007">
    <property type="protein sequence ID" value="MCK8783135.1"/>
    <property type="molecule type" value="Genomic_DNA"/>
</dbReference>
<dbReference type="RefSeq" id="WP_248665263.1">
    <property type="nucleotide sequence ID" value="NZ_JALPRX010000007.1"/>
</dbReference>
<evidence type="ECO:0000313" key="2">
    <source>
        <dbReference type="EMBL" id="MCK8783135.1"/>
    </source>
</evidence>